<reference evidence="4" key="1">
    <citation type="submission" date="2023-07" db="EMBL/GenBank/DDBJ databases">
        <title>30 novel species of actinomycetes from the DSMZ collection.</title>
        <authorList>
            <person name="Nouioui I."/>
        </authorList>
    </citation>
    <scope>NUCLEOTIDE SEQUENCE [LARGE SCALE GENOMIC DNA]</scope>
    <source>
        <strain evidence="4">DSM 44743</strain>
    </source>
</reference>
<feature type="region of interest" description="Disordered" evidence="1">
    <location>
        <begin position="134"/>
        <end position="206"/>
    </location>
</feature>
<feature type="transmembrane region" description="Helical" evidence="2">
    <location>
        <begin position="277"/>
        <end position="310"/>
    </location>
</feature>
<keyword evidence="2" id="KW-1133">Transmembrane helix</keyword>
<feature type="compositionally biased region" description="Low complexity" evidence="1">
    <location>
        <begin position="155"/>
        <end position="169"/>
    </location>
</feature>
<evidence type="ECO:0008006" key="5">
    <source>
        <dbReference type="Google" id="ProtNLM"/>
    </source>
</evidence>
<gene>
    <name evidence="3" type="ORF">RM479_07405</name>
</gene>
<accession>A0ABU2M6E2</accession>
<evidence type="ECO:0000256" key="1">
    <source>
        <dbReference type="SAM" id="MobiDB-lite"/>
    </source>
</evidence>
<sequence>MGPMLTELGRRLTDKWLTLLTLPGALFLAVAAGALVLGRDHTWDAAHLVHRITAWAEDPRVDTVGGQVVVFAAVIATATLVGLLADGLGRALERVWLATDWRSWPRPARLLARWRVRARHRRWSRAHERLRAALAEGGGDRETDADAEPPEITVAEPSDAPEAEPAATAGNTDAAHSAPAGTAVAGPSGPSGATDAEPADPEDGRPSFDEAYDRLVRIAPEEPDRPTWCGDRLHAVAVRFRREHALELAVVWPHLWLMLPDGVCEQIRAARQDLARAFVLGAWSLVHLPLVLWWYPAVIVAAVLAAVAWWRVRSAVETYAVLLEAAVRLHVADLAAQVGVEYTGPLSPAAGRALTLRLHAGVPPRPRD</sequence>
<comment type="caution">
    <text evidence="3">The sequence shown here is derived from an EMBL/GenBank/DDBJ whole genome shotgun (WGS) entry which is preliminary data.</text>
</comment>
<organism evidence="3 4">
    <name type="scientific">Nocardiopsis lambiniae</name>
    <dbReference type="NCBI Taxonomy" id="3075539"/>
    <lineage>
        <taxon>Bacteria</taxon>
        <taxon>Bacillati</taxon>
        <taxon>Actinomycetota</taxon>
        <taxon>Actinomycetes</taxon>
        <taxon>Streptosporangiales</taxon>
        <taxon>Nocardiopsidaceae</taxon>
        <taxon>Nocardiopsis</taxon>
    </lineage>
</organism>
<feature type="transmembrane region" description="Helical" evidence="2">
    <location>
        <begin position="64"/>
        <end position="85"/>
    </location>
</feature>
<evidence type="ECO:0000313" key="4">
    <source>
        <dbReference type="Proteomes" id="UP001183390"/>
    </source>
</evidence>
<dbReference type="Proteomes" id="UP001183390">
    <property type="component" value="Unassembled WGS sequence"/>
</dbReference>
<protein>
    <recommendedName>
        <fullName evidence="5">Vegetative cell wall protein gp1</fullName>
    </recommendedName>
</protein>
<name>A0ABU2M6E2_9ACTN</name>
<evidence type="ECO:0000256" key="2">
    <source>
        <dbReference type="SAM" id="Phobius"/>
    </source>
</evidence>
<keyword evidence="2" id="KW-0812">Transmembrane</keyword>
<dbReference type="RefSeq" id="WP_311510970.1">
    <property type="nucleotide sequence ID" value="NZ_JAVREP010000003.1"/>
</dbReference>
<proteinExistence type="predicted"/>
<evidence type="ECO:0000313" key="3">
    <source>
        <dbReference type="EMBL" id="MDT0328238.1"/>
    </source>
</evidence>
<keyword evidence="4" id="KW-1185">Reference proteome</keyword>
<dbReference type="EMBL" id="JAVREP010000003">
    <property type="protein sequence ID" value="MDT0328238.1"/>
    <property type="molecule type" value="Genomic_DNA"/>
</dbReference>
<keyword evidence="2" id="KW-0472">Membrane</keyword>